<evidence type="ECO:0000313" key="1">
    <source>
        <dbReference type="EMBL" id="KAK3356040.1"/>
    </source>
</evidence>
<accession>A0AAE0JR93</accession>
<dbReference type="Proteomes" id="UP001278500">
    <property type="component" value="Unassembled WGS sequence"/>
</dbReference>
<gene>
    <name evidence="1" type="ORF">B0H65DRAFT_398843</name>
</gene>
<comment type="caution">
    <text evidence="1">The sequence shown here is derived from an EMBL/GenBank/DDBJ whole genome shotgun (WGS) entry which is preliminary data.</text>
</comment>
<protein>
    <submittedName>
        <fullName evidence="1">Uncharacterized protein</fullName>
    </submittedName>
</protein>
<dbReference type="RefSeq" id="XP_062687417.1">
    <property type="nucleotide sequence ID" value="XM_062823776.1"/>
</dbReference>
<organism evidence="1 2">
    <name type="scientific">Neurospora tetraspora</name>
    <dbReference type="NCBI Taxonomy" id="94610"/>
    <lineage>
        <taxon>Eukaryota</taxon>
        <taxon>Fungi</taxon>
        <taxon>Dikarya</taxon>
        <taxon>Ascomycota</taxon>
        <taxon>Pezizomycotina</taxon>
        <taxon>Sordariomycetes</taxon>
        <taxon>Sordariomycetidae</taxon>
        <taxon>Sordariales</taxon>
        <taxon>Sordariaceae</taxon>
        <taxon>Neurospora</taxon>
    </lineage>
</organism>
<reference evidence="1" key="2">
    <citation type="submission" date="2023-06" db="EMBL/GenBank/DDBJ databases">
        <authorList>
            <consortium name="Lawrence Berkeley National Laboratory"/>
            <person name="Haridas S."/>
            <person name="Hensen N."/>
            <person name="Bonometti L."/>
            <person name="Westerberg I."/>
            <person name="Brannstrom I.O."/>
            <person name="Guillou S."/>
            <person name="Cros-Aarteil S."/>
            <person name="Calhoun S."/>
            <person name="Kuo A."/>
            <person name="Mondo S."/>
            <person name="Pangilinan J."/>
            <person name="Riley R."/>
            <person name="Labutti K."/>
            <person name="Andreopoulos B."/>
            <person name="Lipzen A."/>
            <person name="Chen C."/>
            <person name="Yanf M."/>
            <person name="Daum C."/>
            <person name="Ng V."/>
            <person name="Clum A."/>
            <person name="Steindorff A."/>
            <person name="Ohm R."/>
            <person name="Martin F."/>
            <person name="Silar P."/>
            <person name="Natvig D."/>
            <person name="Lalanne C."/>
            <person name="Gautier V."/>
            <person name="Ament-Velasquez S.L."/>
            <person name="Kruys A."/>
            <person name="Hutchinson M.I."/>
            <person name="Powell A.J."/>
            <person name="Barry K."/>
            <person name="Miller A.N."/>
            <person name="Grigoriev I.V."/>
            <person name="Debuchy R."/>
            <person name="Gladieux P."/>
            <person name="Thoren M.H."/>
            <person name="Johannesson H."/>
        </authorList>
    </citation>
    <scope>NUCLEOTIDE SEQUENCE</scope>
    <source>
        <strain evidence="1">CBS 560.94</strain>
    </source>
</reference>
<feature type="non-terminal residue" evidence="1">
    <location>
        <position position="56"/>
    </location>
</feature>
<keyword evidence="2" id="KW-1185">Reference proteome</keyword>
<dbReference type="GeneID" id="87860930"/>
<name>A0AAE0JR93_9PEZI</name>
<proteinExistence type="predicted"/>
<dbReference type="AlphaFoldDB" id="A0AAE0JR93"/>
<sequence>FLIAKRNNSLRLMNNIQKINAVILRNSNIPPNYKTFNKKFKGYKILSLFNLYSGYN</sequence>
<feature type="non-terminal residue" evidence="1">
    <location>
        <position position="1"/>
    </location>
</feature>
<evidence type="ECO:0000313" key="2">
    <source>
        <dbReference type="Proteomes" id="UP001278500"/>
    </source>
</evidence>
<reference evidence="1" key="1">
    <citation type="journal article" date="2023" name="Mol. Phylogenet. Evol.">
        <title>Genome-scale phylogeny and comparative genomics of the fungal order Sordariales.</title>
        <authorList>
            <person name="Hensen N."/>
            <person name="Bonometti L."/>
            <person name="Westerberg I."/>
            <person name="Brannstrom I.O."/>
            <person name="Guillou S."/>
            <person name="Cros-Aarteil S."/>
            <person name="Calhoun S."/>
            <person name="Haridas S."/>
            <person name="Kuo A."/>
            <person name="Mondo S."/>
            <person name="Pangilinan J."/>
            <person name="Riley R."/>
            <person name="LaButti K."/>
            <person name="Andreopoulos B."/>
            <person name="Lipzen A."/>
            <person name="Chen C."/>
            <person name="Yan M."/>
            <person name="Daum C."/>
            <person name="Ng V."/>
            <person name="Clum A."/>
            <person name="Steindorff A."/>
            <person name="Ohm R.A."/>
            <person name="Martin F."/>
            <person name="Silar P."/>
            <person name="Natvig D.O."/>
            <person name="Lalanne C."/>
            <person name="Gautier V."/>
            <person name="Ament-Velasquez S.L."/>
            <person name="Kruys A."/>
            <person name="Hutchinson M.I."/>
            <person name="Powell A.J."/>
            <person name="Barry K."/>
            <person name="Miller A.N."/>
            <person name="Grigoriev I.V."/>
            <person name="Debuchy R."/>
            <person name="Gladieux P."/>
            <person name="Hiltunen Thoren M."/>
            <person name="Johannesson H."/>
        </authorList>
    </citation>
    <scope>NUCLEOTIDE SEQUENCE</scope>
    <source>
        <strain evidence="1">CBS 560.94</strain>
    </source>
</reference>
<dbReference type="EMBL" id="JAUEPP010000001">
    <property type="protein sequence ID" value="KAK3356040.1"/>
    <property type="molecule type" value="Genomic_DNA"/>
</dbReference>